<keyword evidence="3" id="KW-1185">Reference proteome</keyword>
<evidence type="ECO:0000313" key="3">
    <source>
        <dbReference type="Proteomes" id="UP000007819"/>
    </source>
</evidence>
<reference evidence="2" key="2">
    <citation type="submission" date="2022-06" db="UniProtKB">
        <authorList>
            <consortium name="EnsemblMetazoa"/>
        </authorList>
    </citation>
    <scope>IDENTIFICATION</scope>
</reference>
<dbReference type="Proteomes" id="UP000007819">
    <property type="component" value="Chromosome X"/>
</dbReference>
<feature type="compositionally biased region" description="Acidic residues" evidence="1">
    <location>
        <begin position="1"/>
        <end position="11"/>
    </location>
</feature>
<feature type="compositionally biased region" description="Low complexity" evidence="1">
    <location>
        <begin position="12"/>
        <end position="28"/>
    </location>
</feature>
<feature type="region of interest" description="Disordered" evidence="1">
    <location>
        <begin position="1"/>
        <end position="60"/>
    </location>
</feature>
<feature type="region of interest" description="Disordered" evidence="1">
    <location>
        <begin position="130"/>
        <end position="153"/>
    </location>
</feature>
<accession>A0A8R2F9R8</accession>
<dbReference type="RefSeq" id="XP_008185262.1">
    <property type="nucleotide sequence ID" value="XM_008187040.1"/>
</dbReference>
<dbReference type="GeneID" id="103310032"/>
<reference evidence="3" key="1">
    <citation type="submission" date="2010-06" db="EMBL/GenBank/DDBJ databases">
        <authorList>
            <person name="Jiang H."/>
            <person name="Abraham K."/>
            <person name="Ali S."/>
            <person name="Alsbrooks S.L."/>
            <person name="Anim B.N."/>
            <person name="Anosike U.S."/>
            <person name="Attaway T."/>
            <person name="Bandaranaike D.P."/>
            <person name="Battles P.K."/>
            <person name="Bell S.N."/>
            <person name="Bell A.V."/>
            <person name="Beltran B."/>
            <person name="Bickham C."/>
            <person name="Bustamante Y."/>
            <person name="Caleb T."/>
            <person name="Canada A."/>
            <person name="Cardenas V."/>
            <person name="Carter K."/>
            <person name="Chacko J."/>
            <person name="Chandrabose M.N."/>
            <person name="Chavez D."/>
            <person name="Chavez A."/>
            <person name="Chen L."/>
            <person name="Chu H.-S."/>
            <person name="Claassen K.J."/>
            <person name="Cockrell R."/>
            <person name="Collins M."/>
            <person name="Cooper J.A."/>
            <person name="Cree A."/>
            <person name="Curry S.M."/>
            <person name="Da Y."/>
            <person name="Dao M.D."/>
            <person name="Das B."/>
            <person name="Davila M.-L."/>
            <person name="Davy-Carroll L."/>
            <person name="Denson S."/>
            <person name="Dinh H."/>
            <person name="Ebong V.E."/>
            <person name="Edwards J.R."/>
            <person name="Egan A."/>
            <person name="El-Daye J."/>
            <person name="Escobedo L."/>
            <person name="Fernandez S."/>
            <person name="Fernando P.R."/>
            <person name="Flagg N."/>
            <person name="Forbes L.D."/>
            <person name="Fowler R.G."/>
            <person name="Fu Q."/>
            <person name="Gabisi R.A."/>
            <person name="Ganer J."/>
            <person name="Garbino Pronczuk A."/>
            <person name="Garcia R.M."/>
            <person name="Garner T."/>
            <person name="Garrett T.E."/>
            <person name="Gonzalez D.A."/>
            <person name="Hamid H."/>
            <person name="Hawkins E.S."/>
            <person name="Hirani K."/>
            <person name="Hogues M.E."/>
            <person name="Hollins B."/>
            <person name="Hsiao C.-H."/>
            <person name="Jabil R."/>
            <person name="James M.L."/>
            <person name="Jhangiani S.N."/>
            <person name="Johnson B."/>
            <person name="Johnson Q."/>
            <person name="Joshi V."/>
            <person name="Kalu J.B."/>
            <person name="Kam C."/>
            <person name="Kashfia A."/>
            <person name="Keebler J."/>
            <person name="Kisamo H."/>
            <person name="Kovar C.L."/>
            <person name="Lago L.A."/>
            <person name="Lai C.-Y."/>
            <person name="Laidlaw J."/>
            <person name="Lara F."/>
            <person name="Le T.-K."/>
            <person name="Lee S.L."/>
            <person name="Legall F.H."/>
            <person name="Lemon S.J."/>
            <person name="Lewis L.R."/>
            <person name="Li B."/>
            <person name="Liu Y."/>
            <person name="Liu Y.-S."/>
            <person name="Lopez J."/>
            <person name="Lozado R.J."/>
            <person name="Lu J."/>
            <person name="Madu R.C."/>
            <person name="Maheshwari M."/>
            <person name="Maheshwari R."/>
            <person name="Malloy K."/>
            <person name="Martinez E."/>
            <person name="Mathew T."/>
            <person name="Mercado I.C."/>
            <person name="Mercado C."/>
            <person name="Meyer B."/>
            <person name="Montgomery K."/>
            <person name="Morgan M.B."/>
            <person name="Munidasa M."/>
            <person name="Nazareth L.V."/>
            <person name="Nelson J."/>
            <person name="Ng B.M."/>
            <person name="Nguyen N.B."/>
            <person name="Nguyen P.Q."/>
            <person name="Nguyen T."/>
            <person name="Obregon M."/>
            <person name="Okwuonu G.O."/>
            <person name="Onwere C.G."/>
            <person name="Orozco G."/>
            <person name="Parra A."/>
            <person name="Patel S."/>
            <person name="Patil S."/>
            <person name="Perez A."/>
            <person name="Perez Y."/>
            <person name="Pham C."/>
            <person name="Primus E.L."/>
            <person name="Pu L.-L."/>
            <person name="Puazo M."/>
            <person name="Qin X."/>
            <person name="Quiroz J.B."/>
            <person name="Reese J."/>
            <person name="Richards S."/>
            <person name="Rives C.M."/>
            <person name="Robberts R."/>
            <person name="Ruiz S.J."/>
            <person name="Ruiz M.J."/>
            <person name="Santibanez J."/>
            <person name="Schneider B.W."/>
            <person name="Sisson I."/>
            <person name="Smith M."/>
            <person name="Sodergren E."/>
            <person name="Song X.-Z."/>
            <person name="Song B.B."/>
            <person name="Summersgill H."/>
            <person name="Thelus R."/>
            <person name="Thornton R.D."/>
            <person name="Trejos Z.Y."/>
            <person name="Usmani K."/>
            <person name="Vattathil S."/>
            <person name="Villasana D."/>
            <person name="Walker D.L."/>
            <person name="Wang S."/>
            <person name="Wang K."/>
            <person name="White C.S."/>
            <person name="Williams A.C."/>
            <person name="Williamson J."/>
            <person name="Wilson K."/>
            <person name="Woghiren I.O."/>
            <person name="Woodworth J.R."/>
            <person name="Worley K.C."/>
            <person name="Wright R.A."/>
            <person name="Wu W."/>
            <person name="Young L."/>
            <person name="Zhang L."/>
            <person name="Zhang J."/>
            <person name="Zhu Y."/>
            <person name="Muzny D.M."/>
            <person name="Weinstock G."/>
            <person name="Gibbs R.A."/>
        </authorList>
    </citation>
    <scope>NUCLEOTIDE SEQUENCE [LARGE SCALE GENOMIC DNA]</scope>
    <source>
        <strain evidence="3">LSR1</strain>
    </source>
</reference>
<feature type="compositionally biased region" description="Acidic residues" evidence="1">
    <location>
        <begin position="86"/>
        <end position="104"/>
    </location>
</feature>
<feature type="compositionally biased region" description="Acidic residues" evidence="1">
    <location>
        <begin position="29"/>
        <end position="42"/>
    </location>
</feature>
<dbReference type="AlphaFoldDB" id="A0A8R2F9R8"/>
<sequence length="153" mass="17814">MAEYLSLDDVDNNNNDVDYNNNNDVDYNNNDDVDYNNDDDVDYNNNDVDHNNNDVDYNNNIVDVFDPDTEIESDSEPEREVICAVDESEPETGSDSEPEEDIDAESPATRERLYYIRMVRLGYRIGRLDTRRNGTRASSEPPNHQQNKRRRLE</sequence>
<evidence type="ECO:0000313" key="2">
    <source>
        <dbReference type="EnsemblMetazoa" id="XP_008185262.1"/>
    </source>
</evidence>
<name>A0A8R2F9R8_ACYPI</name>
<proteinExistence type="predicted"/>
<organism evidence="2 3">
    <name type="scientific">Acyrthosiphon pisum</name>
    <name type="common">Pea aphid</name>
    <dbReference type="NCBI Taxonomy" id="7029"/>
    <lineage>
        <taxon>Eukaryota</taxon>
        <taxon>Metazoa</taxon>
        <taxon>Ecdysozoa</taxon>
        <taxon>Arthropoda</taxon>
        <taxon>Hexapoda</taxon>
        <taxon>Insecta</taxon>
        <taxon>Pterygota</taxon>
        <taxon>Neoptera</taxon>
        <taxon>Paraneoptera</taxon>
        <taxon>Hemiptera</taxon>
        <taxon>Sternorrhyncha</taxon>
        <taxon>Aphidomorpha</taxon>
        <taxon>Aphidoidea</taxon>
        <taxon>Aphididae</taxon>
        <taxon>Macrosiphini</taxon>
        <taxon>Acyrthosiphon</taxon>
    </lineage>
</organism>
<feature type="compositionally biased region" description="Polar residues" evidence="1">
    <location>
        <begin position="135"/>
        <end position="145"/>
    </location>
</feature>
<dbReference type="EnsemblMetazoa" id="XM_008187040.1">
    <property type="protein sequence ID" value="XP_008185262.1"/>
    <property type="gene ID" value="LOC103310032"/>
</dbReference>
<dbReference type="KEGG" id="api:103310032"/>
<evidence type="ECO:0000256" key="1">
    <source>
        <dbReference type="SAM" id="MobiDB-lite"/>
    </source>
</evidence>
<protein>
    <submittedName>
        <fullName evidence="2">Uncharacterized protein</fullName>
    </submittedName>
</protein>
<feature type="region of interest" description="Disordered" evidence="1">
    <location>
        <begin position="85"/>
        <end position="110"/>
    </location>
</feature>